<accession>A0A1H7NBW0</accession>
<evidence type="ECO:0000313" key="4">
    <source>
        <dbReference type="EMBL" id="SEL20791.1"/>
    </source>
</evidence>
<feature type="transmembrane region" description="Helical" evidence="2">
    <location>
        <begin position="45"/>
        <end position="63"/>
    </location>
</feature>
<organism evidence="4 5">
    <name type="scientific">Haloferax larsenii</name>
    <dbReference type="NCBI Taxonomy" id="302484"/>
    <lineage>
        <taxon>Archaea</taxon>
        <taxon>Methanobacteriati</taxon>
        <taxon>Methanobacteriota</taxon>
        <taxon>Stenosarchaea group</taxon>
        <taxon>Halobacteria</taxon>
        <taxon>Halobacteriales</taxon>
        <taxon>Haloferacaceae</taxon>
        <taxon>Haloferax</taxon>
    </lineage>
</organism>
<evidence type="ECO:0000313" key="5">
    <source>
        <dbReference type="Proteomes" id="UP000183894"/>
    </source>
</evidence>
<sequence>MVLERIGALLSKEAGAVARSPPLFGLVTGFWLMLAILIVSANAQLALTIFFFATPAAMLVAYASRRVRRRVLGEESSENYQQTRRQEPTRYDPVDDESAIEVLRERYAAGELSDEEFERRLNALVETEAVVTQTDSSTETFRSNQSREAATE</sequence>
<feature type="region of interest" description="Disordered" evidence="1">
    <location>
        <begin position="74"/>
        <end position="95"/>
    </location>
</feature>
<proteinExistence type="predicted"/>
<feature type="compositionally biased region" description="Basic and acidic residues" evidence="1">
    <location>
        <begin position="84"/>
        <end position="93"/>
    </location>
</feature>
<keyword evidence="2" id="KW-1133">Transmembrane helix</keyword>
<dbReference type="RefSeq" id="WP_074793277.1">
    <property type="nucleotide sequence ID" value="NZ_FOAD01000003.1"/>
</dbReference>
<dbReference type="Proteomes" id="UP000183894">
    <property type="component" value="Unassembled WGS sequence"/>
</dbReference>
<keyword evidence="2" id="KW-0812">Transmembrane</keyword>
<feature type="domain" description="SHOCT" evidence="3">
    <location>
        <begin position="99"/>
        <end position="123"/>
    </location>
</feature>
<feature type="region of interest" description="Disordered" evidence="1">
    <location>
        <begin position="133"/>
        <end position="152"/>
    </location>
</feature>
<evidence type="ECO:0000256" key="2">
    <source>
        <dbReference type="SAM" id="Phobius"/>
    </source>
</evidence>
<protein>
    <submittedName>
        <fullName evidence="4">Short C-terminal domain-containing protein</fullName>
    </submittedName>
</protein>
<evidence type="ECO:0000256" key="1">
    <source>
        <dbReference type="SAM" id="MobiDB-lite"/>
    </source>
</evidence>
<dbReference type="Pfam" id="PF09851">
    <property type="entry name" value="SHOCT"/>
    <property type="match status" value="1"/>
</dbReference>
<evidence type="ECO:0000259" key="3">
    <source>
        <dbReference type="Pfam" id="PF09851"/>
    </source>
</evidence>
<dbReference type="OrthoDB" id="178074at2157"/>
<feature type="transmembrane region" description="Helical" evidence="2">
    <location>
        <begin position="21"/>
        <end position="39"/>
    </location>
</feature>
<keyword evidence="2" id="KW-0472">Membrane</keyword>
<name>A0A1H7NBW0_HALLR</name>
<dbReference type="AlphaFoldDB" id="A0A1H7NBW0"/>
<dbReference type="InterPro" id="IPR018649">
    <property type="entry name" value="SHOCT"/>
</dbReference>
<dbReference type="EMBL" id="FOAD01000003">
    <property type="protein sequence ID" value="SEL20791.1"/>
    <property type="molecule type" value="Genomic_DNA"/>
</dbReference>
<reference evidence="4 5" key="1">
    <citation type="submission" date="2016-10" db="EMBL/GenBank/DDBJ databases">
        <authorList>
            <person name="de Groot N.N."/>
        </authorList>
    </citation>
    <scope>NUCLEOTIDE SEQUENCE [LARGE SCALE GENOMIC DNA]</scope>
    <source>
        <strain evidence="4 5">CDM_5</strain>
    </source>
</reference>
<gene>
    <name evidence="4" type="ORF">SAMN04488691_103254</name>
</gene>